<reference evidence="6 7" key="1">
    <citation type="submission" date="2014-05" db="EMBL/GenBank/DDBJ databases">
        <title>ATOL: Assembling a taxonomically balanced genome-scale reconstruction of the evolutionary history of the Enterobacteriaceae.</title>
        <authorList>
            <person name="Plunkett G.III."/>
            <person name="Neeno-Eckwall E.C."/>
            <person name="Glasner J.D."/>
            <person name="Perna N.T."/>
        </authorList>
    </citation>
    <scope>NUCLEOTIDE SEQUENCE [LARGE SCALE GENOMIC DNA]</scope>
    <source>
        <strain evidence="6 7">ATCC 33301</strain>
    </source>
</reference>
<feature type="domain" description="Gp5/Type VI secretion system Vgr protein OB-fold" evidence="4">
    <location>
        <begin position="381"/>
        <end position="450"/>
    </location>
</feature>
<dbReference type="InterPro" id="IPR050708">
    <property type="entry name" value="T6SS_VgrG/RHS"/>
</dbReference>
<dbReference type="AlphaFoldDB" id="A0A085JHQ5"/>
<proteinExistence type="inferred from homology"/>
<evidence type="ECO:0000259" key="4">
    <source>
        <dbReference type="Pfam" id="PF04717"/>
    </source>
</evidence>
<dbReference type="eggNOG" id="COG3501">
    <property type="taxonomic scope" value="Bacteria"/>
</dbReference>
<dbReference type="Gene3D" id="4.10.220.110">
    <property type="match status" value="1"/>
</dbReference>
<dbReference type="SUPFAM" id="SSF69349">
    <property type="entry name" value="Phage fibre proteins"/>
    <property type="match status" value="1"/>
</dbReference>
<keyword evidence="3" id="KW-0964">Secreted</keyword>
<evidence type="ECO:0000256" key="1">
    <source>
        <dbReference type="ARBA" id="ARBA00004613"/>
    </source>
</evidence>
<dbReference type="Pfam" id="PF05954">
    <property type="entry name" value="Phage_GPD"/>
    <property type="match status" value="1"/>
</dbReference>
<protein>
    <submittedName>
        <fullName evidence="6">VgrG family protein</fullName>
    </submittedName>
</protein>
<dbReference type="PANTHER" id="PTHR32305:SF15">
    <property type="entry name" value="PROTEIN RHSA-RELATED"/>
    <property type="match status" value="1"/>
</dbReference>
<evidence type="ECO:0000313" key="7">
    <source>
        <dbReference type="Proteomes" id="UP000028602"/>
    </source>
</evidence>
<dbReference type="InterPro" id="IPR054030">
    <property type="entry name" value="Gp5_Vgr_C"/>
</dbReference>
<keyword evidence="7" id="KW-1185">Reference proteome</keyword>
<dbReference type="InterPro" id="IPR017847">
    <property type="entry name" value="T6SS_RhsGE_Vgr_subset"/>
</dbReference>
<dbReference type="SUPFAM" id="SSF69279">
    <property type="entry name" value="Phage tail proteins"/>
    <property type="match status" value="2"/>
</dbReference>
<comment type="subcellular location">
    <subcellularLocation>
        <location evidence="1">Secreted</location>
    </subcellularLocation>
</comment>
<dbReference type="InterPro" id="IPR006533">
    <property type="entry name" value="T6SS_Vgr_RhsGE"/>
</dbReference>
<organism evidence="6 7">
    <name type="scientific">Tatumella ptyseos ATCC 33301</name>
    <dbReference type="NCBI Taxonomy" id="1005995"/>
    <lineage>
        <taxon>Bacteria</taxon>
        <taxon>Pseudomonadati</taxon>
        <taxon>Pseudomonadota</taxon>
        <taxon>Gammaproteobacteria</taxon>
        <taxon>Enterobacterales</taxon>
        <taxon>Erwiniaceae</taxon>
        <taxon>Tatumella</taxon>
    </lineage>
</organism>
<dbReference type="Pfam" id="PF22178">
    <property type="entry name" value="Gp5_trimer_C"/>
    <property type="match status" value="1"/>
</dbReference>
<dbReference type="Proteomes" id="UP000028602">
    <property type="component" value="Unassembled WGS sequence"/>
</dbReference>
<dbReference type="Gene3D" id="2.40.50.230">
    <property type="entry name" value="Gp5 N-terminal domain"/>
    <property type="match status" value="1"/>
</dbReference>
<accession>A0A085JHQ5</accession>
<dbReference type="SUPFAM" id="SSF69255">
    <property type="entry name" value="gp5 N-terminal domain-like"/>
    <property type="match status" value="1"/>
</dbReference>
<dbReference type="Gene3D" id="3.55.50.10">
    <property type="entry name" value="Baseplate protein-like domains"/>
    <property type="match status" value="1"/>
</dbReference>
<dbReference type="GO" id="GO:0005576">
    <property type="term" value="C:extracellular region"/>
    <property type="evidence" value="ECO:0007669"/>
    <property type="project" value="UniProtKB-SubCell"/>
</dbReference>
<dbReference type="RefSeq" id="WP_029990869.1">
    <property type="nucleotide sequence ID" value="NZ_ATMJ01000036.1"/>
</dbReference>
<gene>
    <name evidence="6" type="ORF">GTPT_1448</name>
</gene>
<dbReference type="NCBIfam" id="TIGR01646">
    <property type="entry name" value="vgr_GE"/>
    <property type="match status" value="1"/>
</dbReference>
<dbReference type="InterPro" id="IPR037026">
    <property type="entry name" value="Vgr_OB-fold_dom_sf"/>
</dbReference>
<dbReference type="Gene3D" id="2.30.110.50">
    <property type="match status" value="1"/>
</dbReference>
<evidence type="ECO:0000256" key="3">
    <source>
        <dbReference type="ARBA" id="ARBA00022525"/>
    </source>
</evidence>
<comment type="similarity">
    <text evidence="2">Belongs to the VgrG protein family.</text>
</comment>
<dbReference type="NCBIfam" id="TIGR03361">
    <property type="entry name" value="VI_Rhs_Vgr"/>
    <property type="match status" value="1"/>
</dbReference>
<comment type="caution">
    <text evidence="6">The sequence shown here is derived from an EMBL/GenBank/DDBJ whole genome shotgun (WGS) entry which is preliminary data.</text>
</comment>
<evidence type="ECO:0000256" key="2">
    <source>
        <dbReference type="ARBA" id="ARBA00005558"/>
    </source>
</evidence>
<dbReference type="PANTHER" id="PTHR32305">
    <property type="match status" value="1"/>
</dbReference>
<evidence type="ECO:0000313" key="6">
    <source>
        <dbReference type="EMBL" id="KFD20001.1"/>
    </source>
</evidence>
<dbReference type="EMBL" id="JMPR01000027">
    <property type="protein sequence ID" value="KFD20001.1"/>
    <property type="molecule type" value="Genomic_DNA"/>
</dbReference>
<evidence type="ECO:0000259" key="5">
    <source>
        <dbReference type="Pfam" id="PF22178"/>
    </source>
</evidence>
<feature type="domain" description="Gp5/Type VI secretion system Vgr C-terminal trimerisation" evidence="5">
    <location>
        <begin position="467"/>
        <end position="576"/>
    </location>
</feature>
<dbReference type="OrthoDB" id="6710627at2"/>
<sequence length="653" mass="71784">MLLTAQLKDMQKNHFLHWNGAVASDFLLLSVSGQETISTPFCYELRSVTALDEEGIAALHGKTVSCQIGDGLHNRPRRYLHGVVTHIQRGRDANDQAVCTFRLEPAFALLKSGRATRVWQNIAVPDLVRKLLSEHKISQVSLQLRNTYQKREYCIQYRESDFDFISRLLEEEGIGYFFKHQEDQHQMVLVDHPGGHPSANMGTLPWRSPGQPLTSGNINSWFVSSRLIPGEVGLYGYNMQKAAAVTDNQDTASTKQRIDHLKFTDITPATERTALTGTVSQAIAAFEANTQLYDATVNAYWLSCGEVFSLTGHPTDNDSYRIQSLSLEATNSFEESAGSYHCAIQSLRHSVNWRPVCTRVPPEIPGVLIAKVVGPSSEEIHTDQYGRIKIQFPWDTENNNDDTSSCWVRISQPWTGSKFGFQFIPRIGSEVLVSFIQGHPDFPLVTGSVYNGQNKLPFTLPEEKTESGFATRSTSKGAMEDGHRLSFNDKKGEEKLTLTAQKDLLLTVKNDVTSEVKHEVKSKIGANRDTEITKGNDTLVLKQGSLHITLNKGDMEQKVTGNVTTSLSNGNYSLTASGGSGNIKTDKTCVIESTQSIELKVGSNKIVISPSGINITGTLIKIEGSGTAELKGAMTTVQGSGMTQIKGGIINIG</sequence>
<name>A0A085JHQ5_9GAMM</name>
<dbReference type="Pfam" id="PF04717">
    <property type="entry name" value="Phage_base_V"/>
    <property type="match status" value="1"/>
</dbReference>
<dbReference type="InterPro" id="IPR006531">
    <property type="entry name" value="Gp5/Vgr_OB"/>
</dbReference>